<reference evidence="1 2" key="1">
    <citation type="submission" date="2018-08" db="EMBL/GenBank/DDBJ databases">
        <title>The reduced genetic potential of extracellular carbohydrate catabolism in Euzebyella marina RN62, a Flavobacteriia bacterium isolated from the hadal water.</title>
        <authorList>
            <person name="Xue C."/>
        </authorList>
    </citation>
    <scope>NUCLEOTIDE SEQUENCE [LARGE SCALE GENOMIC DNA]</scope>
    <source>
        <strain evidence="1 2">RN62</strain>
    </source>
</reference>
<dbReference type="AlphaFoldDB" id="A0A3G2L5E5"/>
<dbReference type="KEGG" id="emar:D1013_09120"/>
<sequence length="135" mass="16236">MRGEGLDLYQYESDTELIHKINSMELKAWIANLHFIRKELSKIIEICVQQFKEKSSFIEVGKKFEKKEVENENILKALNGYSNNRSIISECDNLHCDMAFIREHEMYRKSYVYHLEKYWNLKEDFYNRLKDSLVG</sequence>
<organism evidence="1 2">
    <name type="scientific">Euzebyella marina</name>
    <dbReference type="NCBI Taxonomy" id="1761453"/>
    <lineage>
        <taxon>Bacteria</taxon>
        <taxon>Pseudomonadati</taxon>
        <taxon>Bacteroidota</taxon>
        <taxon>Flavobacteriia</taxon>
        <taxon>Flavobacteriales</taxon>
        <taxon>Flavobacteriaceae</taxon>
        <taxon>Euzebyella</taxon>
    </lineage>
</organism>
<dbReference type="RefSeq" id="WP_121848525.1">
    <property type="nucleotide sequence ID" value="NZ_CP032050.1"/>
</dbReference>
<accession>A0A3G2L5E5</accession>
<proteinExistence type="predicted"/>
<dbReference type="OrthoDB" id="1442351at2"/>
<keyword evidence="2" id="KW-1185">Reference proteome</keyword>
<dbReference type="EMBL" id="CP032050">
    <property type="protein sequence ID" value="AYN67509.1"/>
    <property type="molecule type" value="Genomic_DNA"/>
</dbReference>
<protein>
    <submittedName>
        <fullName evidence="1">Uncharacterized protein</fullName>
    </submittedName>
</protein>
<gene>
    <name evidence="1" type="ORF">D1013_09120</name>
</gene>
<evidence type="ECO:0000313" key="1">
    <source>
        <dbReference type="EMBL" id="AYN67509.1"/>
    </source>
</evidence>
<dbReference type="Proteomes" id="UP000276309">
    <property type="component" value="Chromosome"/>
</dbReference>
<name>A0A3G2L5E5_9FLAO</name>
<evidence type="ECO:0000313" key="2">
    <source>
        <dbReference type="Proteomes" id="UP000276309"/>
    </source>
</evidence>